<sequence>MTNPFTGQIIDTLFANDTPTGTTLMRTAIRLLALGAPITVEQLAAAAGVDPAELATAPAAADIEYDERHRITGWGLTLNPTPHRFTVEGRLLYAWCAADTLLFPAILDRSADIESPCPATGTIIRLTVHPDTGVADLDPATAVISLPGPDELDRTMVRTTTCNPGRYFADASAATTWQAQHPTGLVLAVADAYRQLQPINQRVLTETSTPEDR</sequence>
<dbReference type="InterPro" id="IPR004927">
    <property type="entry name" value="MerB"/>
</dbReference>
<keyword evidence="3" id="KW-1185">Reference proteome</keyword>
<organism evidence="2 3">
    <name type="scientific">Nocardia iowensis</name>
    <dbReference type="NCBI Taxonomy" id="204891"/>
    <lineage>
        <taxon>Bacteria</taxon>
        <taxon>Bacillati</taxon>
        <taxon>Actinomycetota</taxon>
        <taxon>Actinomycetes</taxon>
        <taxon>Mycobacteriales</taxon>
        <taxon>Nocardiaceae</taxon>
        <taxon>Nocardia</taxon>
    </lineage>
</organism>
<dbReference type="Pfam" id="PF12324">
    <property type="entry name" value="HTH_15"/>
    <property type="match status" value="1"/>
</dbReference>
<dbReference type="NCBIfam" id="NF009710">
    <property type="entry name" value="PRK13239.1"/>
    <property type="match status" value="1"/>
</dbReference>
<gene>
    <name evidence="2" type="primary">merB</name>
    <name evidence="2" type="ORF">KV110_14400</name>
</gene>
<protein>
    <submittedName>
        <fullName evidence="2">Organomercurial lyase MerB</fullName>
    </submittedName>
</protein>
<feature type="domain" description="Alkylmercury lyase helix-turn-helix" evidence="1">
    <location>
        <begin position="8"/>
        <end position="75"/>
    </location>
</feature>
<keyword evidence="2" id="KW-0456">Lyase</keyword>
<dbReference type="NCBIfam" id="NF033555">
    <property type="entry name" value="lyase_MerB"/>
    <property type="match status" value="1"/>
</dbReference>
<evidence type="ECO:0000313" key="3">
    <source>
        <dbReference type="Proteomes" id="UP000694257"/>
    </source>
</evidence>
<name>A0ABX8S1Z7_NOCIO</name>
<dbReference type="Pfam" id="PF03243">
    <property type="entry name" value="MerB"/>
    <property type="match status" value="1"/>
</dbReference>
<dbReference type="Proteomes" id="UP000694257">
    <property type="component" value="Chromosome"/>
</dbReference>
<dbReference type="InterPro" id="IPR024259">
    <property type="entry name" value="MerB_HTH_dom"/>
</dbReference>
<dbReference type="EMBL" id="CP078145">
    <property type="protein sequence ID" value="QXN95546.1"/>
    <property type="molecule type" value="Genomic_DNA"/>
</dbReference>
<evidence type="ECO:0000259" key="1">
    <source>
        <dbReference type="Pfam" id="PF12324"/>
    </source>
</evidence>
<proteinExistence type="predicted"/>
<reference evidence="2 3" key="1">
    <citation type="submission" date="2021-07" db="EMBL/GenBank/DDBJ databases">
        <title>Whole Genome Sequence of Nocardia Iowensis.</title>
        <authorList>
            <person name="Lamm A."/>
            <person name="Collins-Fairclough A.M."/>
            <person name="Bunk B."/>
            <person name="Sproer C."/>
        </authorList>
    </citation>
    <scope>NUCLEOTIDE SEQUENCE [LARGE SCALE GENOMIC DNA]</scope>
    <source>
        <strain evidence="2 3">NRRL 5646</strain>
    </source>
</reference>
<evidence type="ECO:0000313" key="2">
    <source>
        <dbReference type="EMBL" id="QXN95546.1"/>
    </source>
</evidence>
<accession>A0ABX8S1Z7</accession>
<dbReference type="GO" id="GO:0016829">
    <property type="term" value="F:lyase activity"/>
    <property type="evidence" value="ECO:0007669"/>
    <property type="project" value="UniProtKB-KW"/>
</dbReference>